<proteinExistence type="predicted"/>
<evidence type="ECO:0000313" key="2">
    <source>
        <dbReference type="Proteomes" id="UP001159363"/>
    </source>
</evidence>
<gene>
    <name evidence="1" type="ORF">PR048_023011</name>
</gene>
<reference evidence="1 2" key="1">
    <citation type="submission" date="2023-02" db="EMBL/GenBank/DDBJ databases">
        <title>LHISI_Scaffold_Assembly.</title>
        <authorList>
            <person name="Stuart O.P."/>
            <person name="Cleave R."/>
            <person name="Magrath M.J.L."/>
            <person name="Mikheyev A.S."/>
        </authorList>
    </citation>
    <scope>NUCLEOTIDE SEQUENCE [LARGE SCALE GENOMIC DNA]</scope>
    <source>
        <strain evidence="1">Daus_M_001</strain>
        <tissue evidence="1">Leg muscle</tissue>
    </source>
</reference>
<name>A0ABQ9GSY7_9NEOP</name>
<comment type="caution">
    <text evidence="1">The sequence shown here is derived from an EMBL/GenBank/DDBJ whole genome shotgun (WGS) entry which is preliminary data.</text>
</comment>
<dbReference type="Proteomes" id="UP001159363">
    <property type="component" value="Chromosome 8"/>
</dbReference>
<organism evidence="1 2">
    <name type="scientific">Dryococelus australis</name>
    <dbReference type="NCBI Taxonomy" id="614101"/>
    <lineage>
        <taxon>Eukaryota</taxon>
        <taxon>Metazoa</taxon>
        <taxon>Ecdysozoa</taxon>
        <taxon>Arthropoda</taxon>
        <taxon>Hexapoda</taxon>
        <taxon>Insecta</taxon>
        <taxon>Pterygota</taxon>
        <taxon>Neoptera</taxon>
        <taxon>Polyneoptera</taxon>
        <taxon>Phasmatodea</taxon>
        <taxon>Verophasmatodea</taxon>
        <taxon>Anareolatae</taxon>
        <taxon>Phasmatidae</taxon>
        <taxon>Eurycanthinae</taxon>
        <taxon>Dryococelus</taxon>
    </lineage>
</organism>
<evidence type="ECO:0000313" key="1">
    <source>
        <dbReference type="EMBL" id="KAJ8875118.1"/>
    </source>
</evidence>
<keyword evidence="2" id="KW-1185">Reference proteome</keyword>
<protein>
    <submittedName>
        <fullName evidence="1">Uncharacterized protein</fullName>
    </submittedName>
</protein>
<sequence>MGKNLESAITEEHSLIYLQCLIHTLQLAIQDAKQETPVEDIMLAKARSTIKRPHLQLCKMMKPGGTQYLQHLLEIKQYTAAYLVLLNSSTDCLSSKEWAISERGQVLDSTKNATNDLSGNKYATRSMVIPFLHFIDSSIEKSMSKNEMCSVFARNLMKALKSRFPFYKEGKTNVTYIVLDPHFKMTLKRSTAK</sequence>
<accession>A0ABQ9GSY7</accession>
<dbReference type="EMBL" id="JARBHB010000009">
    <property type="protein sequence ID" value="KAJ8875118.1"/>
    <property type="molecule type" value="Genomic_DNA"/>
</dbReference>